<reference evidence="2 3" key="1">
    <citation type="submission" date="2021-03" db="EMBL/GenBank/DDBJ databases">
        <title>Genomic Encyclopedia of Type Strains, Phase IV (KMG-IV): sequencing the most valuable type-strain genomes for metagenomic binning, comparative biology and taxonomic classification.</title>
        <authorList>
            <person name="Goeker M."/>
        </authorList>
    </citation>
    <scope>NUCLEOTIDE SEQUENCE [LARGE SCALE GENOMIC DNA]</scope>
    <source>
        <strain evidence="2 3">DSM 25790</strain>
    </source>
</reference>
<organism evidence="2 3">
    <name type="scientific">Virgibacillus alimentarius</name>
    <dbReference type="NCBI Taxonomy" id="698769"/>
    <lineage>
        <taxon>Bacteria</taxon>
        <taxon>Bacillati</taxon>
        <taxon>Bacillota</taxon>
        <taxon>Bacilli</taxon>
        <taxon>Bacillales</taxon>
        <taxon>Bacillaceae</taxon>
        <taxon>Virgibacillus</taxon>
    </lineage>
</organism>
<comment type="similarity">
    <text evidence="1">Belongs to the cytochrome P450 family.</text>
</comment>
<name>A0ABS4S7F8_9BACI</name>
<dbReference type="PANTHER" id="PTHR46696">
    <property type="entry name" value="P450, PUTATIVE (EUROFUNG)-RELATED"/>
    <property type="match status" value="1"/>
</dbReference>
<evidence type="ECO:0000256" key="1">
    <source>
        <dbReference type="ARBA" id="ARBA00010617"/>
    </source>
</evidence>
<dbReference type="EMBL" id="JAGIKX010000003">
    <property type="protein sequence ID" value="MBP2256834.1"/>
    <property type="molecule type" value="Genomic_DNA"/>
</dbReference>
<dbReference type="SUPFAM" id="SSF48264">
    <property type="entry name" value="Cytochrome P450"/>
    <property type="match status" value="1"/>
</dbReference>
<accession>A0ABS4S7F8</accession>
<evidence type="ECO:0000313" key="2">
    <source>
        <dbReference type="EMBL" id="MBP2256834.1"/>
    </source>
</evidence>
<dbReference type="Proteomes" id="UP001519294">
    <property type="component" value="Unassembled WGS sequence"/>
</dbReference>
<evidence type="ECO:0000313" key="3">
    <source>
        <dbReference type="Proteomes" id="UP001519294"/>
    </source>
</evidence>
<comment type="caution">
    <text evidence="2">The sequence shown here is derived from an EMBL/GenBank/DDBJ whole genome shotgun (WGS) entry which is preliminary data.</text>
</comment>
<protein>
    <submittedName>
        <fullName evidence="2">Cytochrome P450</fullName>
    </submittedName>
</protein>
<dbReference type="Pfam" id="PF00067">
    <property type="entry name" value="p450"/>
    <property type="match status" value="1"/>
</dbReference>
<sequence>MSSPNHLTREDLISFPLNTHQFINNPYPTYSHIQSIHPVYWNAKRKYRGWFITGYNEAKTALKDSRLENRIPLPVMTKKYQHLRKLLTNMLLYKNQMDHIRIRKIVSKAFSPRRISYYQPYIKNTVHELLEDCTKQRKKTIDIISDFAFPLTSLVIAKLLGIPEKERHHFRKWAIQLVKTIDLSRSKVDIQKGEYLIERLMKYFQHLIHEKTNNPDHDLISLLIKDEQLTEEELIATCILLVIAGHETTVNLICNSVYSLLKHPDQLLKL</sequence>
<gene>
    <name evidence="2" type="ORF">J2Z81_000776</name>
</gene>
<keyword evidence="3" id="KW-1185">Reference proteome</keyword>
<proteinExistence type="inferred from homology"/>
<dbReference type="Gene3D" id="1.10.630.10">
    <property type="entry name" value="Cytochrome P450"/>
    <property type="match status" value="1"/>
</dbReference>
<dbReference type="Gene3D" id="3.30.43.20">
    <property type="match status" value="1"/>
</dbReference>
<dbReference type="InterPro" id="IPR001128">
    <property type="entry name" value="Cyt_P450"/>
</dbReference>
<dbReference type="InterPro" id="IPR036396">
    <property type="entry name" value="Cyt_P450_sf"/>
</dbReference>
<dbReference type="PRINTS" id="PR00359">
    <property type="entry name" value="BP450"/>
</dbReference>
<dbReference type="PANTHER" id="PTHR46696:SF4">
    <property type="entry name" value="BIOTIN BIOSYNTHESIS CYTOCHROME P450"/>
    <property type="match status" value="1"/>
</dbReference>
<dbReference type="InterPro" id="IPR002397">
    <property type="entry name" value="Cyt_P450_B"/>
</dbReference>